<evidence type="ECO:0000313" key="14">
    <source>
        <dbReference type="Proteomes" id="UP000154105"/>
    </source>
</evidence>
<dbReference type="EMBL" id="KY307858">
    <property type="protein sequence ID" value="APT35380.1"/>
    <property type="molecule type" value="Genomic_DNA"/>
</dbReference>
<dbReference type="Proteomes" id="UP000319517">
    <property type="component" value="Segment"/>
</dbReference>
<dbReference type="Proteomes" id="UP000320774">
    <property type="component" value="Segment"/>
</dbReference>
<dbReference type="Proteomes" id="UP000147407">
    <property type="component" value="Segment"/>
</dbReference>
<evidence type="ECO:0000313" key="4">
    <source>
        <dbReference type="EMBL" id="AIF29828.1"/>
    </source>
</evidence>
<dbReference type="InterPro" id="IPR007912">
    <property type="entry name" value="Adeno_E3A"/>
</dbReference>
<dbReference type="Proteomes" id="UP000127436">
    <property type="component" value="Segment"/>
</dbReference>
<reference evidence="12 13" key="1">
    <citation type="journal article" date="2014" name="J. Infect.">
        <title>A human adenovirus species B subtype 21a associated with severe pneumonia.</title>
        <authorList>
            <person name="Hage E."/>
            <person name="Huzly D."/>
            <person name="Ganzenmueller T."/>
            <person name="Beck R."/>
            <person name="Schulz T.F."/>
            <person name="Heim A."/>
        </authorList>
    </citation>
    <scope>NUCLEOTIDE SEQUENCE [LARGE SCALE GENOMIC DNA]</scope>
    <source>
        <strain evidence="2">LRTI-1</strain>
        <strain evidence="5">LRTI-2</strain>
        <strain evidence="1">LRTI-3</strain>
        <strain evidence="6">LRTI-4</strain>
        <strain evidence="3">LRTI-5</strain>
        <strain evidence="4">LRTI-6</strain>
    </source>
</reference>
<evidence type="ECO:0000313" key="5">
    <source>
        <dbReference type="EMBL" id="AIF29972.1"/>
    </source>
</evidence>
<dbReference type="EMBL" id="KF577599">
    <property type="protein sequence ID" value="AIF29876.1"/>
    <property type="molecule type" value="Genomic_DNA"/>
</dbReference>
<dbReference type="Proteomes" id="UP000145770">
    <property type="component" value="Genome"/>
</dbReference>
<dbReference type="EMBL" id="KY307859">
    <property type="protein sequence ID" value="APT35428.1"/>
    <property type="molecule type" value="Genomic_DNA"/>
</dbReference>
<dbReference type="EMBL" id="KF938575">
    <property type="protein sequence ID" value="AIF30020.1"/>
    <property type="molecule type" value="Genomic_DNA"/>
</dbReference>
<evidence type="ECO:0000313" key="7">
    <source>
        <dbReference type="EMBL" id="APT35332.1"/>
    </source>
</evidence>
<evidence type="ECO:0000313" key="11">
    <source>
        <dbReference type="EMBL" id="QIE08145.1"/>
    </source>
</evidence>
<evidence type="ECO:0000313" key="3">
    <source>
        <dbReference type="EMBL" id="AIF29780.1"/>
    </source>
</evidence>
<proteinExistence type="predicted"/>
<dbReference type="EMBL" id="KY307860">
    <property type="protein sequence ID" value="APT35476.1"/>
    <property type="molecule type" value="Genomic_DNA"/>
</dbReference>
<accession>A0A075IL07</accession>
<dbReference type="Proteomes" id="UP000123233">
    <property type="component" value="Segment"/>
</dbReference>
<evidence type="ECO:0000313" key="2">
    <source>
        <dbReference type="EMBL" id="AIF29732.1"/>
    </source>
</evidence>
<gene>
    <name evidence="5" type="primary">E3</name>
</gene>
<name>A0A075IL07_9ADEN</name>
<evidence type="ECO:0000313" key="15">
    <source>
        <dbReference type="Proteomes" id="UP000501350"/>
    </source>
</evidence>
<evidence type="ECO:0000313" key="1">
    <source>
        <dbReference type="EMBL" id="AIF29684.1"/>
    </source>
</evidence>
<dbReference type="EMBL" id="KF577593">
    <property type="protein sequence ID" value="AIF29684.1"/>
    <property type="molecule type" value="Genomic_DNA"/>
</dbReference>
<dbReference type="Proteomes" id="UP000179426">
    <property type="component" value="Segment"/>
</dbReference>
<reference evidence="7" key="2">
    <citation type="submission" date="2016-12" db="EMBL/GenBank/DDBJ databases">
        <title>A human adenovirus species B subtype 21a associated with severe pneumonia.</title>
        <authorList>
            <person name="Hage E."/>
            <person name="Heim A."/>
        </authorList>
    </citation>
    <scope>NUCLEOTIDE SEQUENCE [LARGE SCALE GENOMIC DNA]</scope>
    <source>
        <strain evidence="7">LRTI-7</strain>
        <strain evidence="8">LRTI-8</strain>
        <strain evidence="9">LRTI-9</strain>
        <strain evidence="10">Sibu-97</strain>
    </source>
</reference>
<dbReference type="EMBL" id="KF577598">
    <property type="protein sequence ID" value="AIF29828.1"/>
    <property type="molecule type" value="Genomic_DNA"/>
</dbReference>
<reference evidence="11 15" key="3">
    <citation type="submission" date="2019-11" db="EMBL/GenBank/DDBJ databases">
        <authorList>
            <person name="Ye F."/>
            <person name="Han Y."/>
        </authorList>
    </citation>
    <scope>NUCLEOTIDE SEQUENCE [LARGE SCALE GENOMIC DNA]</scope>
    <source>
        <strain evidence="11">Human/CHN/BB/201903/21</strain>
    </source>
</reference>
<dbReference type="EMBL" id="KF802425">
    <property type="protein sequence ID" value="AIF29924.1"/>
    <property type="molecule type" value="Genomic_DNA"/>
</dbReference>
<dbReference type="EMBL" id="MN686206">
    <property type="protein sequence ID" value="QIE08145.1"/>
    <property type="molecule type" value="Genomic_DNA"/>
</dbReference>
<evidence type="ECO:0000313" key="6">
    <source>
        <dbReference type="EMBL" id="AIF30020.1"/>
    </source>
</evidence>
<dbReference type="EMBL" id="KF577595">
    <property type="protein sequence ID" value="AIF29732.1"/>
    <property type="molecule type" value="Genomic_DNA"/>
</dbReference>
<dbReference type="Proteomes" id="UP000501350">
    <property type="component" value="Segment"/>
</dbReference>
<dbReference type="Pfam" id="PF05248">
    <property type="entry name" value="Adeno_E3A"/>
    <property type="match status" value="1"/>
</dbReference>
<evidence type="ECO:0000313" key="10">
    <source>
        <dbReference type="EMBL" id="APT35476.1"/>
    </source>
</evidence>
<dbReference type="EMBL" id="KF938576">
    <property type="protein sequence ID" value="AIF30068.1"/>
    <property type="molecule type" value="Genomic_DNA"/>
</dbReference>
<evidence type="ECO:0000313" key="9">
    <source>
        <dbReference type="EMBL" id="APT35428.1"/>
    </source>
</evidence>
<dbReference type="Proteomes" id="UP000318568">
    <property type="component" value="Segment"/>
</dbReference>
<dbReference type="Proteomes" id="UP000179427">
    <property type="component" value="Segment"/>
</dbReference>
<organism evidence="5 14">
    <name type="scientific">Human adenovirus 21a</name>
    <dbReference type="NCBI Taxonomy" id="1521028"/>
    <lineage>
        <taxon>Viruses</taxon>
        <taxon>Varidnaviria</taxon>
        <taxon>Bamfordvirae</taxon>
        <taxon>Preplasmiviricota</taxon>
        <taxon>Polisuviricotina</taxon>
        <taxon>Pharingeaviricetes</taxon>
        <taxon>Rowavirales</taxon>
        <taxon>Adenoviridae</taxon>
        <taxon>Mastadenovirus</taxon>
        <taxon>Mastadenovirus blackbeardi</taxon>
        <taxon>Human mastadenovirus B</taxon>
    </lineage>
</organism>
<evidence type="ECO:0000313" key="12">
    <source>
        <dbReference type="Proteomes" id="UP000123233"/>
    </source>
</evidence>
<evidence type="ECO:0000313" key="8">
    <source>
        <dbReference type="EMBL" id="APT35380.1"/>
    </source>
</evidence>
<dbReference type="Proteomes" id="UP000179429">
    <property type="component" value="Genome"/>
</dbReference>
<dbReference type="EMBL" id="KF802426">
    <property type="protein sequence ID" value="AIF29972.1"/>
    <property type="molecule type" value="Genomic_DNA"/>
</dbReference>
<dbReference type="Proteomes" id="UP000318435">
    <property type="component" value="Segment"/>
</dbReference>
<dbReference type="Proteomes" id="UP000154105">
    <property type="component" value="Segment"/>
</dbReference>
<sequence>MSNGGAAELARLRHLDHCRRFRCFARELTEFIYFELSEEHHQGPAHGVRITIEGGIDSRLHRIFSQRPVLIERDQGNTTISIYCICNHPGLHESLCCLVCAEFNKN</sequence>
<dbReference type="Proteomes" id="UP000157861">
    <property type="component" value="Segment"/>
</dbReference>
<evidence type="ECO:0000313" key="13">
    <source>
        <dbReference type="Proteomes" id="UP000127436"/>
    </source>
</evidence>
<protein>
    <submittedName>
        <fullName evidence="5">12.1 kDa protein</fullName>
    </submittedName>
</protein>
<dbReference type="EMBL" id="KY307857">
    <property type="protein sequence ID" value="APT35332.1"/>
    <property type="molecule type" value="Genomic_DNA"/>
</dbReference>
<dbReference type="EMBL" id="KF577597">
    <property type="protein sequence ID" value="AIF29780.1"/>
    <property type="molecule type" value="Genomic_DNA"/>
</dbReference>